<dbReference type="GO" id="GO:0000976">
    <property type="term" value="F:transcription cis-regulatory region binding"/>
    <property type="evidence" value="ECO:0007669"/>
    <property type="project" value="TreeGrafter"/>
</dbReference>
<evidence type="ECO:0000256" key="4">
    <source>
        <dbReference type="ARBA" id="ARBA00023163"/>
    </source>
</evidence>
<dbReference type="PRINTS" id="PR00455">
    <property type="entry name" value="HTHTETR"/>
</dbReference>
<evidence type="ECO:0000256" key="5">
    <source>
        <dbReference type="PROSITE-ProRule" id="PRU00335"/>
    </source>
</evidence>
<dbReference type="InterPro" id="IPR023772">
    <property type="entry name" value="DNA-bd_HTH_TetR-type_CS"/>
</dbReference>
<name>A0A934SVP5_9BURK</name>
<organism evidence="7 8">
    <name type="scientific">Noviherbaspirillum pedocola</name>
    <dbReference type="NCBI Taxonomy" id="2801341"/>
    <lineage>
        <taxon>Bacteria</taxon>
        <taxon>Pseudomonadati</taxon>
        <taxon>Pseudomonadota</taxon>
        <taxon>Betaproteobacteria</taxon>
        <taxon>Burkholderiales</taxon>
        <taxon>Oxalobacteraceae</taxon>
        <taxon>Noviherbaspirillum</taxon>
    </lineage>
</organism>
<evidence type="ECO:0000259" key="6">
    <source>
        <dbReference type="PROSITE" id="PS50977"/>
    </source>
</evidence>
<evidence type="ECO:0000256" key="1">
    <source>
        <dbReference type="ARBA" id="ARBA00022491"/>
    </source>
</evidence>
<comment type="caution">
    <text evidence="7">The sequence shown here is derived from an EMBL/GenBank/DDBJ whole genome shotgun (WGS) entry which is preliminary data.</text>
</comment>
<dbReference type="InterPro" id="IPR009057">
    <property type="entry name" value="Homeodomain-like_sf"/>
</dbReference>
<gene>
    <name evidence="7" type="ORF">JJB74_23950</name>
</gene>
<dbReference type="GO" id="GO:0003700">
    <property type="term" value="F:DNA-binding transcription factor activity"/>
    <property type="evidence" value="ECO:0007669"/>
    <property type="project" value="TreeGrafter"/>
</dbReference>
<reference evidence="7" key="1">
    <citation type="submission" date="2021-01" db="EMBL/GenBank/DDBJ databases">
        <title>Genome sequence of strain Noviherbaspirillum sp. DKR-6.</title>
        <authorList>
            <person name="Chaudhary D.K."/>
        </authorList>
    </citation>
    <scope>NUCLEOTIDE SEQUENCE</scope>
    <source>
        <strain evidence="7">DKR-6</strain>
    </source>
</reference>
<dbReference type="Proteomes" id="UP000622890">
    <property type="component" value="Unassembled WGS sequence"/>
</dbReference>
<dbReference type="EMBL" id="JAEPBG010000014">
    <property type="protein sequence ID" value="MBK4737686.1"/>
    <property type="molecule type" value="Genomic_DNA"/>
</dbReference>
<evidence type="ECO:0000313" key="7">
    <source>
        <dbReference type="EMBL" id="MBK4737686.1"/>
    </source>
</evidence>
<keyword evidence="3 5" id="KW-0238">DNA-binding</keyword>
<keyword evidence="2" id="KW-0805">Transcription regulation</keyword>
<dbReference type="InterPro" id="IPR050109">
    <property type="entry name" value="HTH-type_TetR-like_transc_reg"/>
</dbReference>
<keyword evidence="1" id="KW-0678">Repressor</keyword>
<dbReference type="PANTHER" id="PTHR30055">
    <property type="entry name" value="HTH-TYPE TRANSCRIPTIONAL REGULATOR RUTR"/>
    <property type="match status" value="1"/>
</dbReference>
<keyword evidence="8" id="KW-1185">Reference proteome</keyword>
<dbReference type="Gene3D" id="1.10.357.10">
    <property type="entry name" value="Tetracycline Repressor, domain 2"/>
    <property type="match status" value="1"/>
</dbReference>
<dbReference type="PROSITE" id="PS01081">
    <property type="entry name" value="HTH_TETR_1"/>
    <property type="match status" value="1"/>
</dbReference>
<evidence type="ECO:0000256" key="3">
    <source>
        <dbReference type="ARBA" id="ARBA00023125"/>
    </source>
</evidence>
<evidence type="ECO:0000256" key="2">
    <source>
        <dbReference type="ARBA" id="ARBA00023015"/>
    </source>
</evidence>
<protein>
    <submittedName>
        <fullName evidence="7">TetR/AcrR family transcriptional regulator</fullName>
    </submittedName>
</protein>
<sequence length="224" mass="24632">MLVSNLGTVKYQNASLRRCTDLHGRVMTNEIASAPSVGADHYRRLLEGMAKAVAEKGYAEVTIADIVAAAGVSRRTFYEHFKTKGQCLIALYEAASANALQVLRDAIDPSHDWEMQAEHAISAYFGCLAQNPLLLRTLFIEILGLGVSGLAARRRVNQELSDFILQVVNVPTRARRGKPPLHPELAMAVVGGINELVLDFIERNRTDRLQELVSPSLQLVRAVT</sequence>
<feature type="DNA-binding region" description="H-T-H motif" evidence="5">
    <location>
        <begin position="62"/>
        <end position="81"/>
    </location>
</feature>
<dbReference type="SUPFAM" id="SSF46689">
    <property type="entry name" value="Homeodomain-like"/>
    <property type="match status" value="1"/>
</dbReference>
<dbReference type="InterPro" id="IPR001647">
    <property type="entry name" value="HTH_TetR"/>
</dbReference>
<keyword evidence="4" id="KW-0804">Transcription</keyword>
<dbReference type="Pfam" id="PF00440">
    <property type="entry name" value="TetR_N"/>
    <property type="match status" value="1"/>
</dbReference>
<proteinExistence type="predicted"/>
<accession>A0A934SVP5</accession>
<dbReference type="AlphaFoldDB" id="A0A934SVP5"/>
<evidence type="ECO:0000313" key="8">
    <source>
        <dbReference type="Proteomes" id="UP000622890"/>
    </source>
</evidence>
<dbReference type="PANTHER" id="PTHR30055:SF187">
    <property type="entry name" value="TRANSCRIPTIONAL REGULATORY PROTEIN"/>
    <property type="match status" value="1"/>
</dbReference>
<feature type="domain" description="HTH tetR-type" evidence="6">
    <location>
        <begin position="39"/>
        <end position="99"/>
    </location>
</feature>
<dbReference type="PROSITE" id="PS50977">
    <property type="entry name" value="HTH_TETR_2"/>
    <property type="match status" value="1"/>
</dbReference>